<dbReference type="Proteomes" id="UP001160625">
    <property type="component" value="Unassembled WGS sequence"/>
</dbReference>
<proteinExistence type="predicted"/>
<protein>
    <submittedName>
        <fullName evidence="2">Uncharacterized protein</fullName>
    </submittedName>
</protein>
<dbReference type="EMBL" id="JARYGZ010000005">
    <property type="protein sequence ID" value="MDH7640963.1"/>
    <property type="molecule type" value="Genomic_DNA"/>
</dbReference>
<gene>
    <name evidence="2" type="ORF">QGN17_19675</name>
</gene>
<keyword evidence="3" id="KW-1185">Reference proteome</keyword>
<sequence>MSESEEGKPKTVKAPKKAPDQKVVSEADKAPRKSVRPFPAHAFSEAFEFAQAIQDASGNQPIRRITLFDQLKRSPESSASRTLITSAGKYGLVKGSYKSESLELTDRGDRATNPDQPAAVKAKARFECAIDQVSIFKSLYERYINQRLPSTAVLLDASKELGAPADGAQECIDTFISNLKNVGVLKTLSGAERVVPLEHALEQMPQTRIEGLNPLPRHNSLLTEEAANFEKTCFVVSPIGDPGSEFRRHADMILSSFIEPALQDFGLKVVRADQIAESGIITKQIAQYVWNSRLVIADLSFHNPNVFYELALRHAANKPVIQLIRLADKIPFDLQQSRTIVIDTTDHYTLVPKIDTYRAEISTHARRALEDGATTDNPLTVFLPELFMGRS</sequence>
<reference evidence="2" key="1">
    <citation type="submission" date="2023-04" db="EMBL/GenBank/DDBJ databases">
        <title>Sphingomonas sp. MAHUQ-71 isolated from rice field.</title>
        <authorList>
            <person name="Huq M.A."/>
        </authorList>
    </citation>
    <scope>NUCLEOTIDE SEQUENCE</scope>
    <source>
        <strain evidence="2">MAHUQ-71</strain>
    </source>
</reference>
<dbReference type="RefSeq" id="WP_281046308.1">
    <property type="nucleotide sequence ID" value="NZ_JARYGZ010000005.1"/>
</dbReference>
<comment type="caution">
    <text evidence="2">The sequence shown here is derived from an EMBL/GenBank/DDBJ whole genome shotgun (WGS) entry which is preliminary data.</text>
</comment>
<feature type="region of interest" description="Disordered" evidence="1">
    <location>
        <begin position="1"/>
        <end position="36"/>
    </location>
</feature>
<organism evidence="2 3">
    <name type="scientific">Sphingomonas oryzagri</name>
    <dbReference type="NCBI Taxonomy" id="3042314"/>
    <lineage>
        <taxon>Bacteria</taxon>
        <taxon>Pseudomonadati</taxon>
        <taxon>Pseudomonadota</taxon>
        <taxon>Alphaproteobacteria</taxon>
        <taxon>Sphingomonadales</taxon>
        <taxon>Sphingomonadaceae</taxon>
        <taxon>Sphingomonas</taxon>
    </lineage>
</organism>
<accession>A0ABT6N778</accession>
<evidence type="ECO:0000313" key="3">
    <source>
        <dbReference type="Proteomes" id="UP001160625"/>
    </source>
</evidence>
<name>A0ABT6N778_9SPHN</name>
<evidence type="ECO:0000256" key="1">
    <source>
        <dbReference type="SAM" id="MobiDB-lite"/>
    </source>
</evidence>
<evidence type="ECO:0000313" key="2">
    <source>
        <dbReference type="EMBL" id="MDH7640963.1"/>
    </source>
</evidence>
<feature type="compositionally biased region" description="Basic and acidic residues" evidence="1">
    <location>
        <begin position="17"/>
        <end position="31"/>
    </location>
</feature>